<dbReference type="Proteomes" id="UP000190667">
    <property type="component" value="Unassembled WGS sequence"/>
</dbReference>
<evidence type="ECO:0000313" key="2">
    <source>
        <dbReference type="Proteomes" id="UP000190667"/>
    </source>
</evidence>
<organism evidence="1 2">
    <name type="scientific">Izhakiella australiensis</name>
    <dbReference type="NCBI Taxonomy" id="1926881"/>
    <lineage>
        <taxon>Bacteria</taxon>
        <taxon>Pseudomonadati</taxon>
        <taxon>Pseudomonadota</taxon>
        <taxon>Gammaproteobacteria</taxon>
        <taxon>Enterobacterales</taxon>
        <taxon>Erwiniaceae</taxon>
        <taxon>Izhakiella</taxon>
    </lineage>
</organism>
<dbReference type="OrthoDB" id="9810372at2"/>
<name>A0A1S8YSS4_9GAMM</name>
<dbReference type="STRING" id="1926881.BTJ39_02965"/>
<evidence type="ECO:0000313" key="1">
    <source>
        <dbReference type="EMBL" id="OON42130.1"/>
    </source>
</evidence>
<sequence>MKKLILVNGIPASGKSSVAKVISQYFNIPILSIDEIKEPFMLQFADVIDRTLNRKLGYAAYESMFNIVRDSPEDSVFILDAWFGFRDKSVLLDYLQQSGVERVIEVWNEISPTLVAERYQSRCSKRIKGHPGEEYISELMVLAEKACPMEVGDLYTLNQNQQANNDALISWIKIRLI</sequence>
<reference evidence="1 2" key="1">
    <citation type="submission" date="2016-12" db="EMBL/GenBank/DDBJ databases">
        <title>Izhakiella australiana sp. nov. of genus Izhakiella isolated from Australian desert.</title>
        <authorList>
            <person name="Ji M."/>
        </authorList>
    </citation>
    <scope>NUCLEOTIDE SEQUENCE [LARGE SCALE GENOMIC DNA]</scope>
    <source>
        <strain evidence="1 2">D4N98</strain>
    </source>
</reference>
<dbReference type="SUPFAM" id="SSF52540">
    <property type="entry name" value="P-loop containing nucleoside triphosphate hydrolases"/>
    <property type="match status" value="1"/>
</dbReference>
<gene>
    <name evidence="1" type="ORF">BTJ39_02965</name>
</gene>
<dbReference type="InterPro" id="IPR027417">
    <property type="entry name" value="P-loop_NTPase"/>
</dbReference>
<accession>A0A1S8YSS4</accession>
<protein>
    <submittedName>
        <fullName evidence="1">AAA family ATPase</fullName>
    </submittedName>
</protein>
<dbReference type="RefSeq" id="WP_078001162.1">
    <property type="nucleotide sequence ID" value="NZ_MRUL01000001.1"/>
</dbReference>
<proteinExistence type="predicted"/>
<dbReference type="AlphaFoldDB" id="A0A1S8YSS4"/>
<dbReference type="Gene3D" id="3.40.50.300">
    <property type="entry name" value="P-loop containing nucleotide triphosphate hydrolases"/>
    <property type="match status" value="1"/>
</dbReference>
<dbReference type="EMBL" id="MRUL01000001">
    <property type="protein sequence ID" value="OON42130.1"/>
    <property type="molecule type" value="Genomic_DNA"/>
</dbReference>
<comment type="caution">
    <text evidence="1">The sequence shown here is derived from an EMBL/GenBank/DDBJ whole genome shotgun (WGS) entry which is preliminary data.</text>
</comment>
<keyword evidence="2" id="KW-1185">Reference proteome</keyword>